<name>A0A1X7SWF0_AMPQE</name>
<protein>
    <submittedName>
        <fullName evidence="1">Uncharacterized protein</fullName>
    </submittedName>
</protein>
<accession>A0A1X7SWF0</accession>
<evidence type="ECO:0000313" key="1">
    <source>
        <dbReference type="EnsemblMetazoa" id="Aqu2.1.06307_001"/>
    </source>
</evidence>
<organism evidence="1">
    <name type="scientific">Amphimedon queenslandica</name>
    <name type="common">Sponge</name>
    <dbReference type="NCBI Taxonomy" id="400682"/>
    <lineage>
        <taxon>Eukaryota</taxon>
        <taxon>Metazoa</taxon>
        <taxon>Porifera</taxon>
        <taxon>Demospongiae</taxon>
        <taxon>Heteroscleromorpha</taxon>
        <taxon>Haplosclerida</taxon>
        <taxon>Niphatidae</taxon>
        <taxon>Amphimedon</taxon>
    </lineage>
</organism>
<dbReference type="EnsemblMetazoa" id="Aqu2.1.06307_001">
    <property type="protein sequence ID" value="Aqu2.1.06307_001"/>
    <property type="gene ID" value="Aqu2.1.06307"/>
</dbReference>
<sequence>MDSLTLQIQCLLYLVGNLFDDDDKPISGLALLPRSIRIKLLLLLPAVDVHKLEGTSVTADILMDEIWETLYKERICERSDCRLSLDVNHYNYTSLFSWKDLFFSYIFSCHPTTFYEANKELSVYFTHVKESVYNDYKIAALHN</sequence>
<dbReference type="InParanoid" id="A0A1X7SWF0"/>
<reference evidence="1" key="1">
    <citation type="submission" date="2017-05" db="UniProtKB">
        <authorList>
            <consortium name="EnsemblMetazoa"/>
        </authorList>
    </citation>
    <scope>IDENTIFICATION</scope>
</reference>
<dbReference type="AlphaFoldDB" id="A0A1X7SWF0"/>
<proteinExistence type="predicted"/>